<gene>
    <name evidence="1" type="ORF">FSB_LOCUS14025</name>
</gene>
<dbReference type="AlphaFoldDB" id="A0A2N9FG39"/>
<evidence type="ECO:0000313" key="1">
    <source>
        <dbReference type="EMBL" id="SPC86143.1"/>
    </source>
</evidence>
<accession>A0A2N9FG39</accession>
<proteinExistence type="predicted"/>
<organism evidence="1">
    <name type="scientific">Fagus sylvatica</name>
    <name type="common">Beechnut</name>
    <dbReference type="NCBI Taxonomy" id="28930"/>
    <lineage>
        <taxon>Eukaryota</taxon>
        <taxon>Viridiplantae</taxon>
        <taxon>Streptophyta</taxon>
        <taxon>Embryophyta</taxon>
        <taxon>Tracheophyta</taxon>
        <taxon>Spermatophyta</taxon>
        <taxon>Magnoliopsida</taxon>
        <taxon>eudicotyledons</taxon>
        <taxon>Gunneridae</taxon>
        <taxon>Pentapetalae</taxon>
        <taxon>rosids</taxon>
        <taxon>fabids</taxon>
        <taxon>Fagales</taxon>
        <taxon>Fagaceae</taxon>
        <taxon>Fagus</taxon>
    </lineage>
</organism>
<name>A0A2N9FG39_FAGSY</name>
<dbReference type="EMBL" id="OIVN01000828">
    <property type="protein sequence ID" value="SPC86143.1"/>
    <property type="molecule type" value="Genomic_DNA"/>
</dbReference>
<sequence>MERESETVTAEDSSSVEGGLEATIAWRVAWKQRQRGGWLGSNDSVEGGLEATAAQRVAWKQRRREVAWIGG</sequence>
<reference evidence="1" key="1">
    <citation type="submission" date="2018-02" db="EMBL/GenBank/DDBJ databases">
        <authorList>
            <person name="Cohen D.B."/>
            <person name="Kent A.D."/>
        </authorList>
    </citation>
    <scope>NUCLEOTIDE SEQUENCE</scope>
</reference>
<protein>
    <submittedName>
        <fullName evidence="1">Uncharacterized protein</fullName>
    </submittedName>
</protein>